<evidence type="ECO:0000256" key="3">
    <source>
        <dbReference type="ARBA" id="ARBA00023295"/>
    </source>
</evidence>
<dbReference type="PANTHER" id="PTHR10353:SF122">
    <property type="entry name" value="6-PHOSPHO-BETA-GLUCOSIDASE ASCB-RELATED"/>
    <property type="match status" value="1"/>
</dbReference>
<evidence type="ECO:0000256" key="2">
    <source>
        <dbReference type="ARBA" id="ARBA00022801"/>
    </source>
</evidence>
<accession>A0A0R1N9F1</accession>
<dbReference type="PROSITE" id="PS00653">
    <property type="entry name" value="GLYCOSYL_HYDROL_F1_2"/>
    <property type="match status" value="1"/>
</dbReference>
<dbReference type="PRINTS" id="PR00131">
    <property type="entry name" value="GLHYDRLASE1"/>
</dbReference>
<evidence type="ECO:0000256" key="1">
    <source>
        <dbReference type="ARBA" id="ARBA00010838"/>
    </source>
</evidence>
<reference evidence="5 6" key="1">
    <citation type="journal article" date="2015" name="Genome Announc.">
        <title>Expanding the biotechnology potential of lactobacilli through comparative genomics of 213 strains and associated genera.</title>
        <authorList>
            <person name="Sun Z."/>
            <person name="Harris H.M."/>
            <person name="McCann A."/>
            <person name="Guo C."/>
            <person name="Argimon S."/>
            <person name="Zhang W."/>
            <person name="Yang X."/>
            <person name="Jeffery I.B."/>
            <person name="Cooney J.C."/>
            <person name="Kagawa T.F."/>
            <person name="Liu W."/>
            <person name="Song Y."/>
            <person name="Salvetti E."/>
            <person name="Wrobel A."/>
            <person name="Rasinkangas P."/>
            <person name="Parkhill J."/>
            <person name="Rea M.C."/>
            <person name="O'Sullivan O."/>
            <person name="Ritari J."/>
            <person name="Douillard F.P."/>
            <person name="Paul Ross R."/>
            <person name="Yang R."/>
            <person name="Briner A.E."/>
            <person name="Felis G.E."/>
            <person name="de Vos W.M."/>
            <person name="Barrangou R."/>
            <person name="Klaenhammer T.R."/>
            <person name="Caufield P.W."/>
            <person name="Cui Y."/>
            <person name="Zhang H."/>
            <person name="O'Toole P.W."/>
        </authorList>
    </citation>
    <scope>NUCLEOTIDE SEQUENCE [LARGE SCALE GENOMIC DNA]</scope>
    <source>
        <strain evidence="5 6">DSM 12744</strain>
    </source>
</reference>
<dbReference type="RefSeq" id="WP_057817265.1">
    <property type="nucleotide sequence ID" value="NZ_AZEC01000001.1"/>
</dbReference>
<comment type="caution">
    <text evidence="5">The sequence shown here is derived from an EMBL/GenBank/DDBJ whole genome shotgun (WGS) entry which is preliminary data.</text>
</comment>
<keyword evidence="2" id="KW-0378">Hydrolase</keyword>
<protein>
    <submittedName>
        <fullName evidence="5">Aryl-phospho-beta-d-glucosidase</fullName>
    </submittedName>
</protein>
<comment type="similarity">
    <text evidence="1 4">Belongs to the glycosyl hydrolase 1 family.</text>
</comment>
<dbReference type="Gene3D" id="3.20.20.80">
    <property type="entry name" value="Glycosidases"/>
    <property type="match status" value="1"/>
</dbReference>
<evidence type="ECO:0000313" key="6">
    <source>
        <dbReference type="Proteomes" id="UP000051330"/>
    </source>
</evidence>
<dbReference type="GO" id="GO:0005829">
    <property type="term" value="C:cytosol"/>
    <property type="evidence" value="ECO:0007669"/>
    <property type="project" value="TreeGrafter"/>
</dbReference>
<keyword evidence="6" id="KW-1185">Reference proteome</keyword>
<dbReference type="SUPFAM" id="SSF51445">
    <property type="entry name" value="(Trans)glycosidases"/>
    <property type="match status" value="1"/>
</dbReference>
<dbReference type="InterPro" id="IPR017853">
    <property type="entry name" value="GH"/>
</dbReference>
<dbReference type="GO" id="GO:0008422">
    <property type="term" value="F:beta-glucosidase activity"/>
    <property type="evidence" value="ECO:0007669"/>
    <property type="project" value="TreeGrafter"/>
</dbReference>
<evidence type="ECO:0000313" key="5">
    <source>
        <dbReference type="EMBL" id="KRL14501.1"/>
    </source>
</evidence>
<sequence>MANPFLWGVSTSAFQIEGAATEDGKGLSTVDVRPGKGNIADTSVAADFYHRWPEDVKLLKELGVNSFRFSLSWSRILPNGTGVVNKDGIQYYNRLIDQLLRNGIRPVVTLNHFDMPETLIKRYNGWLSRQSVDDFSAYAKLAFTLFGDRVKTWLTINEPLMLMFNPGYNGSHYADPDTPSVHNYQMLHYILLAEKKAMKLCHDIVPEGKIGPVTAFQNVYAASKNSEDIQAARIAEEQLSYWILDVAAKGHYPEDTLSRLQLLKLAPTVTNEDTEIFQSSFPDFIAFNYYASITAGAPKKQNGFLPPFFRSVDFSIDMGEERKTNKWSAMRADPAGLAMSAKKLVNRYHLPVMVTENGYADTMMPDDNGEIHDCERITFLREHIKVCQRLLDEHVPITGYFIWSFLDSLSGREGFSKRYGLVFVNRTDTELRDLRRIPKDSYYWYQHFLSTGGL</sequence>
<keyword evidence="3" id="KW-0326">Glycosidase</keyword>
<evidence type="ECO:0000256" key="4">
    <source>
        <dbReference type="RuleBase" id="RU003690"/>
    </source>
</evidence>
<dbReference type="PATRIC" id="fig|1423792.3.peg.152"/>
<name>A0A0R1N9F1_9LACO</name>
<dbReference type="PANTHER" id="PTHR10353">
    <property type="entry name" value="GLYCOSYL HYDROLASE"/>
    <property type="match status" value="1"/>
</dbReference>
<organism evidence="5 6">
    <name type="scientific">Schleiferilactobacillus perolens DSM 12744</name>
    <dbReference type="NCBI Taxonomy" id="1423792"/>
    <lineage>
        <taxon>Bacteria</taxon>
        <taxon>Bacillati</taxon>
        <taxon>Bacillota</taxon>
        <taxon>Bacilli</taxon>
        <taxon>Lactobacillales</taxon>
        <taxon>Lactobacillaceae</taxon>
        <taxon>Schleiferilactobacillus</taxon>
    </lineage>
</organism>
<dbReference type="STRING" id="1423792.FD09_GL000149"/>
<gene>
    <name evidence="5" type="ORF">FD09_GL000149</name>
</gene>
<dbReference type="OrthoDB" id="2339329at2"/>
<dbReference type="EMBL" id="AZEC01000001">
    <property type="protein sequence ID" value="KRL14501.1"/>
    <property type="molecule type" value="Genomic_DNA"/>
</dbReference>
<dbReference type="Proteomes" id="UP000051330">
    <property type="component" value="Unassembled WGS sequence"/>
</dbReference>
<dbReference type="InterPro" id="IPR033132">
    <property type="entry name" value="GH_1_N_CS"/>
</dbReference>
<proteinExistence type="inferred from homology"/>
<dbReference type="InterPro" id="IPR001360">
    <property type="entry name" value="Glyco_hydro_1"/>
</dbReference>
<dbReference type="FunFam" id="3.20.20.80:FF:000004">
    <property type="entry name" value="Beta-glucosidase 6-phospho-beta-glucosidase"/>
    <property type="match status" value="1"/>
</dbReference>
<dbReference type="Pfam" id="PF00232">
    <property type="entry name" value="Glyco_hydro_1"/>
    <property type="match status" value="1"/>
</dbReference>
<dbReference type="AlphaFoldDB" id="A0A0R1N9F1"/>
<dbReference type="GO" id="GO:0016052">
    <property type="term" value="P:carbohydrate catabolic process"/>
    <property type="evidence" value="ECO:0007669"/>
    <property type="project" value="TreeGrafter"/>
</dbReference>